<reference evidence="1" key="1">
    <citation type="submission" date="2023-08" db="EMBL/GenBank/DDBJ databases">
        <authorList>
            <person name="Audoor S."/>
            <person name="Bilcke G."/>
        </authorList>
    </citation>
    <scope>NUCLEOTIDE SEQUENCE</scope>
</reference>
<gene>
    <name evidence="1" type="ORF">CYCCA115_LOCUS10344</name>
</gene>
<protein>
    <recommendedName>
        <fullName evidence="3">Transposase</fullName>
    </recommendedName>
</protein>
<organism evidence="1 2">
    <name type="scientific">Cylindrotheca closterium</name>
    <dbReference type="NCBI Taxonomy" id="2856"/>
    <lineage>
        <taxon>Eukaryota</taxon>
        <taxon>Sar</taxon>
        <taxon>Stramenopiles</taxon>
        <taxon>Ochrophyta</taxon>
        <taxon>Bacillariophyta</taxon>
        <taxon>Bacillariophyceae</taxon>
        <taxon>Bacillariophycidae</taxon>
        <taxon>Bacillariales</taxon>
        <taxon>Bacillariaceae</taxon>
        <taxon>Cylindrotheca</taxon>
    </lineage>
</organism>
<accession>A0AAD2CV51</accession>
<evidence type="ECO:0000313" key="1">
    <source>
        <dbReference type="EMBL" id="CAJ1946203.1"/>
    </source>
</evidence>
<proteinExistence type="predicted"/>
<comment type="caution">
    <text evidence="1">The sequence shown here is derived from an EMBL/GenBank/DDBJ whole genome shotgun (WGS) entry which is preliminary data.</text>
</comment>
<evidence type="ECO:0008006" key="3">
    <source>
        <dbReference type="Google" id="ProtNLM"/>
    </source>
</evidence>
<dbReference type="Proteomes" id="UP001295423">
    <property type="component" value="Unassembled WGS sequence"/>
</dbReference>
<evidence type="ECO:0000313" key="2">
    <source>
        <dbReference type="Proteomes" id="UP001295423"/>
    </source>
</evidence>
<name>A0AAD2CV51_9STRA</name>
<sequence length="138" mass="15491">MSDKAFDLMLLENYESRWRKQHEDPKSARLRGKEHAAISKEFKAKFTSSDNGLKLKSSGWSQQGIESYNKKLSSIGKLRRQSRIGAALEEYKLWNMHSGADIYVNGTAPSTANERQIPIAEGSLAVLPEALESMFAEV</sequence>
<keyword evidence="2" id="KW-1185">Reference proteome</keyword>
<dbReference type="EMBL" id="CAKOGP040001657">
    <property type="protein sequence ID" value="CAJ1946203.1"/>
    <property type="molecule type" value="Genomic_DNA"/>
</dbReference>
<dbReference type="AlphaFoldDB" id="A0AAD2CV51"/>